<evidence type="ECO:0000313" key="2">
    <source>
        <dbReference type="EMBL" id="OAA42767.1"/>
    </source>
</evidence>
<dbReference type="AlphaFoldDB" id="A0A167DRL9"/>
<dbReference type="Proteomes" id="UP000243498">
    <property type="component" value="Unassembled WGS sequence"/>
</dbReference>
<keyword evidence="3" id="KW-1185">Reference proteome</keyword>
<evidence type="ECO:0000256" key="1">
    <source>
        <dbReference type="SAM" id="MobiDB-lite"/>
    </source>
</evidence>
<dbReference type="OrthoDB" id="9977870at2759"/>
<dbReference type="OMA" id="QINTVHE"/>
<organism evidence="2 3">
    <name type="scientific">Metarhizium rileyi (strain RCEF 4871)</name>
    <name type="common">Nomuraea rileyi</name>
    <dbReference type="NCBI Taxonomy" id="1649241"/>
    <lineage>
        <taxon>Eukaryota</taxon>
        <taxon>Fungi</taxon>
        <taxon>Dikarya</taxon>
        <taxon>Ascomycota</taxon>
        <taxon>Pezizomycotina</taxon>
        <taxon>Sordariomycetes</taxon>
        <taxon>Hypocreomycetidae</taxon>
        <taxon>Hypocreales</taxon>
        <taxon>Clavicipitaceae</taxon>
        <taxon>Metarhizium</taxon>
    </lineage>
</organism>
<dbReference type="STRING" id="1081105.A0A167DRL9"/>
<gene>
    <name evidence="2" type="ORF">NOR_04898</name>
</gene>
<comment type="caution">
    <text evidence="2">The sequence shown here is derived from an EMBL/GenBank/DDBJ whole genome shotgun (WGS) entry which is preliminary data.</text>
</comment>
<feature type="region of interest" description="Disordered" evidence="1">
    <location>
        <begin position="55"/>
        <end position="86"/>
    </location>
</feature>
<proteinExistence type="predicted"/>
<accession>A0A167DRL9</accession>
<feature type="compositionally biased region" description="Polar residues" evidence="1">
    <location>
        <begin position="70"/>
        <end position="86"/>
    </location>
</feature>
<dbReference type="EMBL" id="AZHC01000013">
    <property type="protein sequence ID" value="OAA42767.1"/>
    <property type="molecule type" value="Genomic_DNA"/>
</dbReference>
<name>A0A167DRL9_METRR</name>
<reference evidence="2 3" key="1">
    <citation type="journal article" date="2016" name="Genome Biol. Evol.">
        <title>Divergent and convergent evolution of fungal pathogenicity.</title>
        <authorList>
            <person name="Shang Y."/>
            <person name="Xiao G."/>
            <person name="Zheng P."/>
            <person name="Cen K."/>
            <person name="Zhan S."/>
            <person name="Wang C."/>
        </authorList>
    </citation>
    <scope>NUCLEOTIDE SEQUENCE [LARGE SCALE GENOMIC DNA]</scope>
    <source>
        <strain evidence="2 3">RCEF 4871</strain>
    </source>
</reference>
<protein>
    <submittedName>
        <fullName evidence="2">C3HC4 type (RING finger) zinc finger containing protein</fullName>
    </submittedName>
</protein>
<sequence length="201" mass="22202">MDVTTHIPELEDALYCREVMQLHAGKSELQNDRELLKKAHGLGIMATLPSVAEAKRVTSSASDSTESTSREQTFSTISEASTSHLTPHSSIYGGLGPNFSSVDSNINKPMCKALNFAPYEKYLSQINTVHEEPRFRKQTLMVESSGQSIFSVSTRKSISGVTTGFRNRIRLRKKQTRLLDMPVYANDIPGQASNYTLPFGG</sequence>
<evidence type="ECO:0000313" key="3">
    <source>
        <dbReference type="Proteomes" id="UP000243498"/>
    </source>
</evidence>
<feature type="compositionally biased region" description="Low complexity" evidence="1">
    <location>
        <begin position="58"/>
        <end position="67"/>
    </location>
</feature>